<sequence length="234" mass="25757">MAARSIFLPLFLYHALPPHISSPASTYNPLPAADPCSPSENLLCDILGARATSAKRSPFTTAWRNCFLRCRVSATVILTLSLLLRWILAGCGVKVLEVGQLLFSARDDTTMDFQCPLGVRGNVSPNLVYEGEVLLAVGSCFSYKGSSVIKMEATQVIMGLLNPSLLGGIFASEIRTLGFLFQAVPNGCTNSHGFLDFDHRYCFFHAARKAGARTEISERFRMQKFPLFSWPKKL</sequence>
<dbReference type="AlphaFoldDB" id="A0AAP0B1A4"/>
<accession>A0AAP0B1A4</accession>
<comment type="caution">
    <text evidence="1">The sequence shown here is derived from an EMBL/GenBank/DDBJ whole genome shotgun (WGS) entry which is preliminary data.</text>
</comment>
<evidence type="ECO:0000313" key="1">
    <source>
        <dbReference type="EMBL" id="KAK8923411.1"/>
    </source>
</evidence>
<gene>
    <name evidence="1" type="ORF">KSP39_PZI019796</name>
</gene>
<proteinExistence type="predicted"/>
<dbReference type="EMBL" id="JBBWWQ010000017">
    <property type="protein sequence ID" value="KAK8923411.1"/>
    <property type="molecule type" value="Genomic_DNA"/>
</dbReference>
<dbReference type="Proteomes" id="UP001418222">
    <property type="component" value="Unassembled WGS sequence"/>
</dbReference>
<protein>
    <submittedName>
        <fullName evidence="1">Uncharacterized protein</fullName>
    </submittedName>
</protein>
<keyword evidence="2" id="KW-1185">Reference proteome</keyword>
<name>A0AAP0B1A4_9ASPA</name>
<organism evidence="1 2">
    <name type="scientific">Platanthera zijinensis</name>
    <dbReference type="NCBI Taxonomy" id="2320716"/>
    <lineage>
        <taxon>Eukaryota</taxon>
        <taxon>Viridiplantae</taxon>
        <taxon>Streptophyta</taxon>
        <taxon>Embryophyta</taxon>
        <taxon>Tracheophyta</taxon>
        <taxon>Spermatophyta</taxon>
        <taxon>Magnoliopsida</taxon>
        <taxon>Liliopsida</taxon>
        <taxon>Asparagales</taxon>
        <taxon>Orchidaceae</taxon>
        <taxon>Orchidoideae</taxon>
        <taxon>Orchideae</taxon>
        <taxon>Orchidinae</taxon>
        <taxon>Platanthera</taxon>
    </lineage>
</organism>
<evidence type="ECO:0000313" key="2">
    <source>
        <dbReference type="Proteomes" id="UP001418222"/>
    </source>
</evidence>
<reference evidence="1 2" key="1">
    <citation type="journal article" date="2022" name="Nat. Plants">
        <title>Genomes of leafy and leafless Platanthera orchids illuminate the evolution of mycoheterotrophy.</title>
        <authorList>
            <person name="Li M.H."/>
            <person name="Liu K.W."/>
            <person name="Li Z."/>
            <person name="Lu H.C."/>
            <person name="Ye Q.L."/>
            <person name="Zhang D."/>
            <person name="Wang J.Y."/>
            <person name="Li Y.F."/>
            <person name="Zhong Z.M."/>
            <person name="Liu X."/>
            <person name="Yu X."/>
            <person name="Liu D.K."/>
            <person name="Tu X.D."/>
            <person name="Liu B."/>
            <person name="Hao Y."/>
            <person name="Liao X.Y."/>
            <person name="Jiang Y.T."/>
            <person name="Sun W.H."/>
            <person name="Chen J."/>
            <person name="Chen Y.Q."/>
            <person name="Ai Y."/>
            <person name="Zhai J.W."/>
            <person name="Wu S.S."/>
            <person name="Zhou Z."/>
            <person name="Hsiao Y.Y."/>
            <person name="Wu W.L."/>
            <person name="Chen Y.Y."/>
            <person name="Lin Y.F."/>
            <person name="Hsu J.L."/>
            <person name="Li C.Y."/>
            <person name="Wang Z.W."/>
            <person name="Zhao X."/>
            <person name="Zhong W.Y."/>
            <person name="Ma X.K."/>
            <person name="Ma L."/>
            <person name="Huang J."/>
            <person name="Chen G.Z."/>
            <person name="Huang M.Z."/>
            <person name="Huang L."/>
            <person name="Peng D.H."/>
            <person name="Luo Y.B."/>
            <person name="Zou S.Q."/>
            <person name="Chen S.P."/>
            <person name="Lan S."/>
            <person name="Tsai W.C."/>
            <person name="Van de Peer Y."/>
            <person name="Liu Z.J."/>
        </authorList>
    </citation>
    <scope>NUCLEOTIDE SEQUENCE [LARGE SCALE GENOMIC DNA]</scope>
    <source>
        <strain evidence="1">Lor287</strain>
    </source>
</reference>